<dbReference type="EMBL" id="MH834613">
    <property type="protein sequence ID" value="AYN58062.1"/>
    <property type="molecule type" value="Genomic_DNA"/>
</dbReference>
<evidence type="ECO:0000313" key="1">
    <source>
        <dbReference type="EMBL" id="AYN58062.1"/>
    </source>
</evidence>
<accession>A0A3G2KGE9</accession>
<gene>
    <name evidence="1" type="primary">113</name>
    <name evidence="1" type="ORF">SEA_FOWLMOUTH_113</name>
</gene>
<organism evidence="1 2">
    <name type="scientific">Mycobacterium phage Fowlmouth</name>
    <dbReference type="NCBI Taxonomy" id="2419978"/>
    <lineage>
        <taxon>Viruses</taxon>
        <taxon>Duplodnaviria</taxon>
        <taxon>Heunggongvirae</taxon>
        <taxon>Uroviricota</taxon>
        <taxon>Caudoviricetes</taxon>
        <taxon>Fowlmouthvirus</taxon>
        <taxon>Fowlmouthvirus fowlmouth</taxon>
    </lineage>
</organism>
<keyword evidence="2" id="KW-1185">Reference proteome</keyword>
<dbReference type="RefSeq" id="YP_009841780.1">
    <property type="nucleotide sequence ID" value="NC_048734.1"/>
</dbReference>
<dbReference type="Proteomes" id="UP000278789">
    <property type="component" value="Segment"/>
</dbReference>
<proteinExistence type="predicted"/>
<dbReference type="GeneID" id="55611973"/>
<reference evidence="1" key="1">
    <citation type="submission" date="2018-09" db="EMBL/GenBank/DDBJ databases">
        <authorList>
            <person name="Bryant B."/>
            <person name="Burch A."/>
            <person name="Dorissaint R."/>
            <person name="Douthitt C."/>
            <person name="Garofalo J."/>
            <person name="Kuiack J."/>
            <person name="Marcillon S."/>
            <person name="Moreno J."/>
            <person name="Norus J."/>
            <person name="Parks M."/>
            <person name="Peroza J."/>
            <person name="Wilse K."/>
            <person name="Wiersma-Koch H."/>
            <person name="D'Elia T."/>
            <person name="Garlena R.A."/>
            <person name="Russell D.A."/>
            <person name="Pope W.H."/>
            <person name="Jacobs-Sera D."/>
            <person name="Hatfull G.F."/>
        </authorList>
    </citation>
    <scope>NUCLEOTIDE SEQUENCE [LARGE SCALE GENOMIC DNA]</scope>
</reference>
<protein>
    <submittedName>
        <fullName evidence="1">Uncharacterized protein</fullName>
    </submittedName>
</protein>
<sequence length="130" mass="14975">MNLMDPYREKAFCAEHPMAGWIEPGQECRRCKWLRENGFGKDQKLATCGHFTGLREWGLHAQPWRICQVCFMPKAQHDAGGPPLPESLIRTQTAHVEMTRALQDLVNEFSWSATIPRARVQSILEAHRYV</sequence>
<evidence type="ECO:0000313" key="2">
    <source>
        <dbReference type="Proteomes" id="UP000278789"/>
    </source>
</evidence>
<name>A0A3G2KGE9_9CAUD</name>
<dbReference type="KEGG" id="vg:55611973"/>